<evidence type="ECO:0000256" key="4">
    <source>
        <dbReference type="ARBA" id="ARBA00023136"/>
    </source>
</evidence>
<proteinExistence type="predicted"/>
<dbReference type="PANTHER" id="PTHR23507:SF1">
    <property type="entry name" value="FI18259P1-RELATED"/>
    <property type="match status" value="1"/>
</dbReference>
<evidence type="ECO:0000256" key="6">
    <source>
        <dbReference type="SAM" id="Phobius"/>
    </source>
</evidence>
<dbReference type="EMBL" id="JAACJJ010000014">
    <property type="protein sequence ID" value="KAF5327664.1"/>
    <property type="molecule type" value="Genomic_DNA"/>
</dbReference>
<feature type="compositionally biased region" description="Basic and acidic residues" evidence="5">
    <location>
        <begin position="731"/>
        <end position="747"/>
    </location>
</feature>
<evidence type="ECO:0000256" key="2">
    <source>
        <dbReference type="ARBA" id="ARBA00022692"/>
    </source>
</evidence>
<feature type="region of interest" description="Disordered" evidence="5">
    <location>
        <begin position="125"/>
        <end position="172"/>
    </location>
</feature>
<dbReference type="Pfam" id="PF07690">
    <property type="entry name" value="MFS_1"/>
    <property type="match status" value="1"/>
</dbReference>
<evidence type="ECO:0000313" key="7">
    <source>
        <dbReference type="EMBL" id="KAF5327664.1"/>
    </source>
</evidence>
<evidence type="ECO:0000256" key="5">
    <source>
        <dbReference type="SAM" id="MobiDB-lite"/>
    </source>
</evidence>
<sequence>MSSSTAALASTQAESSHHATRTDESAPLLQRPQRPRKKHFYRPRPLWLVPFAIVASLVRGMTLAPRLEVFTQLSCNRLHGDHRWNHTQSAPPPPFHDLSVSLYSIIDPVGPHIIPEAFALDPRAHARQPRGVASPQRRSSLGVLPPVSQSGQDEKDSEDTEDPRRIPSSRCLADPAVQAGAARLQTIMTTTMGLLSALTTGWWGHFGERHGRTKVLAIATFGLFLTDLTFILVSTPGSVLAEHGHNLLIVAPFIEGLLGGWSTLQSASSAYLSDCTSPGSRAGVFSRFQGVFYLGLAVGPGIGGWLIQHPFGVGNMPKGEKVVTTVFWVAIACSFMNFLLALFVFPESLDKKKQQEAAAAQLKGDTPPASPTSPHPFNGTGPEEFQGSRSAILERVEEEEPAPTTAVRNGERKRQGVIASFLSPLAIFLPVVVLDPSPNGLSVRKRRNWSLTILAIALFGFMLSTVSLDACSVFRRGGCQRSGLYQIKYYYATHTYGWDSQELSYYISFMGGGRALWLLFLLPSLISFLKPRYIGVQSNTAQGPNPKKKGKPTRAQLGREIGFDLMLARFSLLIDIIAHTLVAILPAPSYQTDLIRSLSTGGLSSFQRSEVLFVLATSLNGLGSGSVPAIHSIAVCILQVRERPLDGVEQQPGKEQTGTGPLFGALAVLQSIGQMILGPMLFGLVYSGTVATFPKAVFVLGSGIMVASLAMMFFVRNPVRMHPLQRRRQRRQLDDDNSQRGRSRQSKDLRGGAIMYNGYVSYGSTSPGSDNTSSSA</sequence>
<feature type="transmembrane region" description="Helical" evidence="6">
    <location>
        <begin position="247"/>
        <end position="272"/>
    </location>
</feature>
<feature type="transmembrane region" description="Helical" evidence="6">
    <location>
        <begin position="215"/>
        <end position="235"/>
    </location>
</feature>
<dbReference type="Gene3D" id="1.20.1250.20">
    <property type="entry name" value="MFS general substrate transporter like domains"/>
    <property type="match status" value="1"/>
</dbReference>
<reference evidence="7 8" key="1">
    <citation type="journal article" date="2020" name="ISME J.">
        <title>Uncovering the hidden diversity of litter-decomposition mechanisms in mushroom-forming fungi.</title>
        <authorList>
            <person name="Floudas D."/>
            <person name="Bentzer J."/>
            <person name="Ahren D."/>
            <person name="Johansson T."/>
            <person name="Persson P."/>
            <person name="Tunlid A."/>
        </authorList>
    </citation>
    <scope>NUCLEOTIDE SEQUENCE [LARGE SCALE GENOMIC DNA]</scope>
    <source>
        <strain evidence="7 8">CBS 101986</strain>
    </source>
</reference>
<feature type="compositionally biased region" description="Low complexity" evidence="5">
    <location>
        <begin position="1"/>
        <end position="14"/>
    </location>
</feature>
<dbReference type="InterPro" id="IPR011701">
    <property type="entry name" value="MFS"/>
</dbReference>
<accession>A0A8H5BQG9</accession>
<feature type="transmembrane region" description="Helical" evidence="6">
    <location>
        <begin position="662"/>
        <end position="686"/>
    </location>
</feature>
<feature type="transmembrane region" description="Helical" evidence="6">
    <location>
        <begin position="416"/>
        <end position="433"/>
    </location>
</feature>
<keyword evidence="3 6" id="KW-1133">Transmembrane helix</keyword>
<dbReference type="PANTHER" id="PTHR23507">
    <property type="entry name" value="ZGC:174356"/>
    <property type="match status" value="1"/>
</dbReference>
<dbReference type="Proteomes" id="UP000567179">
    <property type="component" value="Unassembled WGS sequence"/>
</dbReference>
<feature type="region of interest" description="Disordered" evidence="5">
    <location>
        <begin position="1"/>
        <end position="35"/>
    </location>
</feature>
<feature type="transmembrane region" description="Helical" evidence="6">
    <location>
        <begin position="184"/>
        <end position="203"/>
    </location>
</feature>
<name>A0A8H5BQG9_9AGAR</name>
<dbReference type="GO" id="GO:0022857">
    <property type="term" value="F:transmembrane transporter activity"/>
    <property type="evidence" value="ECO:0007669"/>
    <property type="project" value="InterPro"/>
</dbReference>
<evidence type="ECO:0000256" key="3">
    <source>
        <dbReference type="ARBA" id="ARBA00022989"/>
    </source>
</evidence>
<keyword evidence="2 6" id="KW-0812">Transmembrane</keyword>
<dbReference type="AlphaFoldDB" id="A0A8H5BQG9"/>
<comment type="caution">
    <text evidence="7">The sequence shown here is derived from an EMBL/GenBank/DDBJ whole genome shotgun (WGS) entry which is preliminary data.</text>
</comment>
<feature type="transmembrane region" description="Helical" evidence="6">
    <location>
        <begin position="453"/>
        <end position="474"/>
    </location>
</feature>
<feature type="transmembrane region" description="Helical" evidence="6">
    <location>
        <begin position="327"/>
        <end position="345"/>
    </location>
</feature>
<evidence type="ECO:0000313" key="8">
    <source>
        <dbReference type="Proteomes" id="UP000567179"/>
    </source>
</evidence>
<comment type="subcellular location">
    <subcellularLocation>
        <location evidence="1">Membrane</location>
        <topology evidence="1">Multi-pass membrane protein</topology>
    </subcellularLocation>
</comment>
<protein>
    <recommendedName>
        <fullName evidence="9">MFS general substrate transporter</fullName>
    </recommendedName>
</protein>
<feature type="transmembrane region" description="Helical" evidence="6">
    <location>
        <begin position="566"/>
        <end position="587"/>
    </location>
</feature>
<feature type="transmembrane region" description="Helical" evidence="6">
    <location>
        <begin position="698"/>
        <end position="719"/>
    </location>
</feature>
<feature type="transmembrane region" description="Helical" evidence="6">
    <location>
        <begin position="46"/>
        <end position="64"/>
    </location>
</feature>
<evidence type="ECO:0000256" key="1">
    <source>
        <dbReference type="ARBA" id="ARBA00004141"/>
    </source>
</evidence>
<feature type="region of interest" description="Disordered" evidence="5">
    <location>
        <begin position="725"/>
        <end position="747"/>
    </location>
</feature>
<organism evidence="7 8">
    <name type="scientific">Psilocybe cf. subviscida</name>
    <dbReference type="NCBI Taxonomy" id="2480587"/>
    <lineage>
        <taxon>Eukaryota</taxon>
        <taxon>Fungi</taxon>
        <taxon>Dikarya</taxon>
        <taxon>Basidiomycota</taxon>
        <taxon>Agaricomycotina</taxon>
        <taxon>Agaricomycetes</taxon>
        <taxon>Agaricomycetidae</taxon>
        <taxon>Agaricales</taxon>
        <taxon>Agaricineae</taxon>
        <taxon>Strophariaceae</taxon>
        <taxon>Psilocybe</taxon>
    </lineage>
</organism>
<gene>
    <name evidence="7" type="ORF">D9619_004865</name>
</gene>
<feature type="transmembrane region" description="Helical" evidence="6">
    <location>
        <begin position="503"/>
        <end position="526"/>
    </location>
</feature>
<dbReference type="GO" id="GO:0016020">
    <property type="term" value="C:membrane"/>
    <property type="evidence" value="ECO:0007669"/>
    <property type="project" value="UniProtKB-SubCell"/>
</dbReference>
<feature type="transmembrane region" description="Helical" evidence="6">
    <location>
        <begin position="284"/>
        <end position="307"/>
    </location>
</feature>
<feature type="compositionally biased region" description="Basic and acidic residues" evidence="5">
    <location>
        <begin position="15"/>
        <end position="24"/>
    </location>
</feature>
<evidence type="ECO:0008006" key="9">
    <source>
        <dbReference type="Google" id="ProtNLM"/>
    </source>
</evidence>
<feature type="region of interest" description="Disordered" evidence="5">
    <location>
        <begin position="356"/>
        <end position="385"/>
    </location>
</feature>
<keyword evidence="8" id="KW-1185">Reference proteome</keyword>
<dbReference type="SUPFAM" id="SSF103473">
    <property type="entry name" value="MFS general substrate transporter"/>
    <property type="match status" value="1"/>
</dbReference>
<dbReference type="OrthoDB" id="3026777at2759"/>
<dbReference type="InterPro" id="IPR036259">
    <property type="entry name" value="MFS_trans_sf"/>
</dbReference>
<keyword evidence="4 6" id="KW-0472">Membrane</keyword>